<dbReference type="GO" id="GO:0043190">
    <property type="term" value="C:ATP-binding cassette (ABC) transporter complex"/>
    <property type="evidence" value="ECO:0007669"/>
    <property type="project" value="TreeGrafter"/>
</dbReference>
<dbReference type="Proteomes" id="UP000002881">
    <property type="component" value="Chromosome"/>
</dbReference>
<dbReference type="KEGG" id="mpg:Theba_1034"/>
<feature type="transmembrane region" description="Helical" evidence="6">
    <location>
        <begin position="263"/>
        <end position="283"/>
    </location>
</feature>
<evidence type="ECO:0000256" key="3">
    <source>
        <dbReference type="ARBA" id="ARBA00022692"/>
    </source>
</evidence>
<feature type="transmembrane region" description="Helical" evidence="6">
    <location>
        <begin position="43"/>
        <end position="66"/>
    </location>
</feature>
<dbReference type="Pfam" id="PF03739">
    <property type="entry name" value="LptF_LptG"/>
    <property type="match status" value="1"/>
</dbReference>
<feature type="transmembrane region" description="Helical" evidence="6">
    <location>
        <begin position="5"/>
        <end position="23"/>
    </location>
</feature>
<evidence type="ECO:0000313" key="8">
    <source>
        <dbReference type="Proteomes" id="UP000002881"/>
    </source>
</evidence>
<keyword evidence="3 6" id="KW-0812">Transmembrane</keyword>
<proteinExistence type="predicted"/>
<sequence length="1438" mass="162310" precursor="true">MGSIFVGLAGFIIFVSLELLYYLSDMIIRYKVGIDKLFLLIYYNLPEFIVLGIPVGILLAIFWVLSRMRSDNELIALQTHGISLKRLVIPFLLIGIIFSGFAYLLNDYLVPAASTKANEAMARFVYKQPEVTLKENVFMQDSQGRMIYVRRIDQDTKELKNVSIYEVSRGQVTLTTAESAVISSNKWILSKANIYQTDESGFLGVEMQFGTAEFEIDEDIERYLASFKSPKEKTSKELRDDIEAFKNTGINTSSLEVALQEKYSMSIAPLVIVLLGVPVSLMFNLQSKSWSVILTFLLVVIYQGSGAWLSGMGKENLINPSLAPWIPNITFSILGVIIYSLIDTKASYRLSELFTRIMKVSAIVLLLLVPGLLEGSNVKIVGGTIAGTKSGREILLGGGVKVEYFSETMNATIEASNASILNVDSTPESISFWGNVKMLSDETTILSDRLILDLTNERVESMQVYSRTELEVPAARGDTSKTGSKVPFYVFGDYVQSTMEASPTFNIGEGYVTTCDKTHPHYRFRVSSAVVTPGKGMSVQNMLMYIGNVPVFYLPAYYFPLDDPERRPFDVDLSGITEAKTRITLRYLELDWLLLQGTWYRDWISTEDAFTAKSVLYTPLGDLELFGQFGQQKETSYGAYVLLKPAFDWLRIQGGALYLSGPSLKELQTPFSGINLGETISKNKVTQLDPFAVKESMNATEMQLAYVQLLSPQDWEPELDVIGAFARYDDENLWMVNLQNLTVPSDGSIDAGFFKLSTSEFNVNGLFGQRYVNNKVLYSLRTKASVLKTESSLFGADASVDSLNFTLASNAATVTELFDPSNMEDFVLEVNKYLFTAGNLKIGGDIKSTFDASTTELNIIMPSDNKGIGRNYLTYASDDGKLKVNGRYALDFDSLHEKNKDKLFWIDPFDILYDGFVSVELKFYFESRYDKSFKIEGKKLRVYKDIELYKGEWGLLSVDVILEPAYEAGFIYDSEEGWELTKNEIPVTLKNEVTFRPFDWYYVGLQYNPVLTYDFINREWRLDHPGKLLTGIDTEIFKADYALELDYEELVASPTEMNWLGKGILTTEAEFALWEVTLGQKTETVFMPVTSQASETSYSVTFDSEVFSHSTKSKVYWQTGDKLDDFVNKERLTIKVATETSFEFTLDWTFDASPSVADDERMLKDLVFGSSIRVKDFAELGVKFRYPYLFGSRKIYDRLKIEVNDLSIGDVSWKNASIDFTTGFSEFDSKYKYPEKYFTKSETQAQFLLWQSTRLSVFSLSVGEYFIATSTASETGDTAYSFGISNVKLGNKPLLGGTNAKFDEFGLSMELRKSEDLYFTMHINELYFPMGSISDTPGVLNRLSLGIDGSGKRSFVEIGTYAGDISMWDESIAKVSPMYFDLHCMALELILRLSFGSDVTTIQDTVESIALKYYIKELKDRYFVIGLYKGAPFFRFRF</sequence>
<evidence type="ECO:0000313" key="7">
    <source>
        <dbReference type="EMBL" id="AFK06739.1"/>
    </source>
</evidence>
<keyword evidence="5 6" id="KW-0472">Membrane</keyword>
<dbReference type="EMBL" id="CP003532">
    <property type="protein sequence ID" value="AFK06739.1"/>
    <property type="molecule type" value="Genomic_DNA"/>
</dbReference>
<keyword evidence="4 6" id="KW-1133">Transmembrane helix</keyword>
<organism evidence="7 8">
    <name type="scientific">Mesotoga prima MesG1.Ag.4.2</name>
    <dbReference type="NCBI Taxonomy" id="660470"/>
    <lineage>
        <taxon>Bacteria</taxon>
        <taxon>Thermotogati</taxon>
        <taxon>Thermotogota</taxon>
        <taxon>Thermotogae</taxon>
        <taxon>Kosmotogales</taxon>
        <taxon>Kosmotogaceae</taxon>
        <taxon>Mesotoga</taxon>
    </lineage>
</organism>
<dbReference type="STRING" id="660470.Theba_1034"/>
<feature type="transmembrane region" description="Helical" evidence="6">
    <location>
        <begin position="322"/>
        <end position="341"/>
    </location>
</feature>
<reference evidence="7 8" key="1">
    <citation type="journal article" date="2012" name="Genome Biol. Evol.">
        <title>Genome Sequence of the Mesophilic Thermotogales Bacterium Mesotoga prima MesG1.Ag.4.2 Reveals the Largest Thermotogales Genome To Date.</title>
        <authorList>
            <person name="Zhaxybayeva O."/>
            <person name="Swithers K.S."/>
            <person name="Foght J."/>
            <person name="Green A.G."/>
            <person name="Bruce D."/>
            <person name="Detter C."/>
            <person name="Han S."/>
            <person name="Teshima H."/>
            <person name="Han J."/>
            <person name="Woyke T."/>
            <person name="Pitluck S."/>
            <person name="Nolan M."/>
            <person name="Ivanova N."/>
            <person name="Pati A."/>
            <person name="Land M.L."/>
            <person name="Dlutek M."/>
            <person name="Doolittle W.F."/>
            <person name="Noll K.M."/>
            <person name="Nesbo C.L."/>
        </authorList>
    </citation>
    <scope>NUCLEOTIDE SEQUENCE [LARGE SCALE GENOMIC DNA]</scope>
    <source>
        <strain evidence="8">mesG1.Ag.4.2</strain>
    </source>
</reference>
<evidence type="ECO:0000256" key="5">
    <source>
        <dbReference type="ARBA" id="ARBA00023136"/>
    </source>
</evidence>
<gene>
    <name evidence="7" type="ORF">Theba_1034</name>
</gene>
<dbReference type="InterPro" id="IPR005495">
    <property type="entry name" value="LptG/LptF_permease"/>
</dbReference>
<dbReference type="PANTHER" id="PTHR33529">
    <property type="entry name" value="SLR0882 PROTEIN-RELATED"/>
    <property type="match status" value="1"/>
</dbReference>
<feature type="transmembrane region" description="Helical" evidence="6">
    <location>
        <begin position="87"/>
        <end position="105"/>
    </location>
</feature>
<dbReference type="GO" id="GO:0015920">
    <property type="term" value="P:lipopolysaccharide transport"/>
    <property type="evidence" value="ECO:0007669"/>
    <property type="project" value="TreeGrafter"/>
</dbReference>
<name>I2F486_9BACT</name>
<evidence type="ECO:0000256" key="2">
    <source>
        <dbReference type="ARBA" id="ARBA00022475"/>
    </source>
</evidence>
<evidence type="ECO:0000256" key="6">
    <source>
        <dbReference type="SAM" id="Phobius"/>
    </source>
</evidence>
<dbReference type="HOGENOM" id="CLU_004541_0_0_0"/>
<accession>I2F486</accession>
<dbReference type="eggNOG" id="COG1452">
    <property type="taxonomic scope" value="Bacteria"/>
</dbReference>
<feature type="transmembrane region" description="Helical" evidence="6">
    <location>
        <begin position="290"/>
        <end position="310"/>
    </location>
</feature>
<dbReference type="PANTHER" id="PTHR33529:SF6">
    <property type="entry name" value="YJGP_YJGQ FAMILY PERMEASE"/>
    <property type="match status" value="1"/>
</dbReference>
<protein>
    <submittedName>
        <fullName evidence="7">Putative permease</fullName>
    </submittedName>
</protein>
<comment type="subcellular location">
    <subcellularLocation>
        <location evidence="1">Cell membrane</location>
        <topology evidence="1">Multi-pass membrane protein</topology>
    </subcellularLocation>
</comment>
<keyword evidence="2" id="KW-1003">Cell membrane</keyword>
<keyword evidence="8" id="KW-1185">Reference proteome</keyword>
<evidence type="ECO:0000256" key="4">
    <source>
        <dbReference type="ARBA" id="ARBA00022989"/>
    </source>
</evidence>
<dbReference type="eggNOG" id="COG0795">
    <property type="taxonomic scope" value="Bacteria"/>
</dbReference>
<evidence type="ECO:0000256" key="1">
    <source>
        <dbReference type="ARBA" id="ARBA00004651"/>
    </source>
</evidence>